<feature type="domain" description="DHHA1" evidence="5">
    <location>
        <begin position="594"/>
        <end position="671"/>
    </location>
</feature>
<dbReference type="Pfam" id="PF24898">
    <property type="entry name" value="GGDEF_GdpP"/>
    <property type="match status" value="1"/>
</dbReference>
<comment type="cofactor">
    <cofactor evidence="2">
        <name>Mn(2+)</name>
        <dbReference type="ChEBI" id="CHEBI:29035"/>
    </cofactor>
    <text evidence="2">For phosphodiesterase activity, probably binds 2 Mn(2+) per subunit.</text>
</comment>
<dbReference type="GO" id="GO:0003676">
    <property type="term" value="F:nucleic acid binding"/>
    <property type="evidence" value="ECO:0007669"/>
    <property type="project" value="UniProtKB-UniRule"/>
</dbReference>
<dbReference type="Gene3D" id="3.10.310.30">
    <property type="match status" value="1"/>
</dbReference>
<dbReference type="PANTHER" id="PTHR47618:SF2">
    <property type="entry name" value="CYCLIC-DI-AMP PHOSPHODIESTERASE GDPP"/>
    <property type="match status" value="1"/>
</dbReference>
<dbReference type="SUPFAM" id="SSF64182">
    <property type="entry name" value="DHH phosphoesterases"/>
    <property type="match status" value="1"/>
</dbReference>
<keyword evidence="3" id="KW-1133">Transmembrane helix</keyword>
<protein>
    <recommendedName>
        <fullName evidence="1">Cyclic-di-AMP phosphodiesterase</fullName>
        <ecNumber evidence="1">3.1.4.-</ecNumber>
    </recommendedName>
</protein>
<evidence type="ECO:0000259" key="4">
    <source>
        <dbReference type="Pfam" id="PF01368"/>
    </source>
</evidence>
<dbReference type="EMBL" id="DXIJ01000084">
    <property type="protein sequence ID" value="HIV85974.1"/>
    <property type="molecule type" value="Genomic_DNA"/>
</dbReference>
<dbReference type="GO" id="GO:0005886">
    <property type="term" value="C:plasma membrane"/>
    <property type="evidence" value="ECO:0007669"/>
    <property type="project" value="UniProtKB-SubCell"/>
</dbReference>
<keyword evidence="1 3" id="KW-0472">Membrane</keyword>
<gene>
    <name evidence="6" type="ORF">H9900_04105</name>
</gene>
<dbReference type="PIRSF" id="PIRSF026583">
    <property type="entry name" value="YybT"/>
    <property type="match status" value="1"/>
</dbReference>
<comment type="function">
    <text evidence="1">Has phosphodiesterase (PDE) activity against cyclic-di-AMP (c-di-AMP).</text>
</comment>
<evidence type="ECO:0000256" key="1">
    <source>
        <dbReference type="PIRNR" id="PIRNR026583"/>
    </source>
</evidence>
<keyword evidence="1" id="KW-0378">Hydrolase</keyword>
<keyword evidence="3" id="KW-0812">Transmembrane</keyword>
<feature type="binding site" evidence="2">
    <location>
        <position position="373"/>
    </location>
    <ligand>
        <name>Mn(2+)</name>
        <dbReference type="ChEBI" id="CHEBI:29035"/>
        <label>1</label>
    </ligand>
</feature>
<reference evidence="6" key="1">
    <citation type="journal article" date="2021" name="PeerJ">
        <title>Extensive microbial diversity within the chicken gut microbiome revealed by metagenomics and culture.</title>
        <authorList>
            <person name="Gilroy R."/>
            <person name="Ravi A."/>
            <person name="Getino M."/>
            <person name="Pursley I."/>
            <person name="Horton D.L."/>
            <person name="Alikhan N.F."/>
            <person name="Baker D."/>
            <person name="Gharbi K."/>
            <person name="Hall N."/>
            <person name="Watson M."/>
            <person name="Adriaenssens E.M."/>
            <person name="Foster-Nyarko E."/>
            <person name="Jarju S."/>
            <person name="Secka A."/>
            <person name="Antonio M."/>
            <person name="Oren A."/>
            <person name="Chaudhuri R.R."/>
            <person name="La Ragione R."/>
            <person name="Hildebrand F."/>
            <person name="Pallen M.J."/>
        </authorList>
    </citation>
    <scope>NUCLEOTIDE SEQUENCE</scope>
    <source>
        <strain evidence="6">5790</strain>
    </source>
</reference>
<dbReference type="InterPro" id="IPR014528">
    <property type="entry name" value="GdpP/PdeA"/>
</dbReference>
<comment type="catalytic activity">
    <reaction evidence="1">
        <text>3',3'-c-di-AMP + H2O = 5'-O-phosphonoadenylyl-(3'-&gt;5')-adenosine + H(+)</text>
        <dbReference type="Rhea" id="RHEA:54420"/>
        <dbReference type="ChEBI" id="CHEBI:15377"/>
        <dbReference type="ChEBI" id="CHEBI:15378"/>
        <dbReference type="ChEBI" id="CHEBI:71500"/>
        <dbReference type="ChEBI" id="CHEBI:138171"/>
    </reaction>
</comment>
<dbReference type="FunFam" id="3.90.1640.10:FF:000002">
    <property type="entry name" value="Cyclic-di-AMP phosphodiesterase"/>
    <property type="match status" value="1"/>
</dbReference>
<reference evidence="6" key="2">
    <citation type="submission" date="2021-04" db="EMBL/GenBank/DDBJ databases">
        <authorList>
            <person name="Gilroy R."/>
        </authorList>
    </citation>
    <scope>NUCLEOTIDE SEQUENCE</scope>
    <source>
        <strain evidence="6">5790</strain>
    </source>
</reference>
<evidence type="ECO:0000313" key="7">
    <source>
        <dbReference type="Proteomes" id="UP000824162"/>
    </source>
</evidence>
<dbReference type="InterPro" id="IPR001667">
    <property type="entry name" value="DDH_dom"/>
</dbReference>
<keyword evidence="2" id="KW-0479">Metal-binding</keyword>
<dbReference type="InterPro" id="IPR051319">
    <property type="entry name" value="Oligoribo/pAp-PDE_c-di-AMP_PDE"/>
</dbReference>
<dbReference type="GO" id="GO:0016787">
    <property type="term" value="F:hydrolase activity"/>
    <property type="evidence" value="ECO:0007669"/>
    <property type="project" value="UniProtKB-UniRule"/>
</dbReference>
<feature type="binding site" evidence="2">
    <location>
        <position position="442"/>
    </location>
    <ligand>
        <name>Mn(2+)</name>
        <dbReference type="ChEBI" id="CHEBI:29035"/>
        <label>1</label>
    </ligand>
</feature>
<feature type="domain" description="DDH" evidence="4">
    <location>
        <begin position="363"/>
        <end position="518"/>
    </location>
</feature>
<feature type="transmembrane region" description="Helical" evidence="3">
    <location>
        <begin position="47"/>
        <end position="67"/>
    </location>
</feature>
<feature type="binding site" evidence="2">
    <location>
        <position position="442"/>
    </location>
    <ligand>
        <name>Mn(2+)</name>
        <dbReference type="ChEBI" id="CHEBI:29035"/>
        <label>2</label>
    </ligand>
</feature>
<dbReference type="Pfam" id="PF01368">
    <property type="entry name" value="DHH"/>
    <property type="match status" value="1"/>
</dbReference>
<dbReference type="InterPro" id="IPR003156">
    <property type="entry name" value="DHHA1_dom"/>
</dbReference>
<dbReference type="AlphaFoldDB" id="A0A9D1PQ81"/>
<feature type="binding site" evidence="2">
    <location>
        <position position="521"/>
    </location>
    <ligand>
        <name>Mn(2+)</name>
        <dbReference type="ChEBI" id="CHEBI:29035"/>
        <label>2</label>
    </ligand>
</feature>
<dbReference type="InterPro" id="IPR038763">
    <property type="entry name" value="DHH_sf"/>
</dbReference>
<feature type="binding site" evidence="2">
    <location>
        <position position="466"/>
    </location>
    <ligand>
        <name>Mn(2+)</name>
        <dbReference type="ChEBI" id="CHEBI:29035"/>
        <label>2</label>
    </ligand>
</feature>
<dbReference type="Pfam" id="PF02272">
    <property type="entry name" value="DHHA1"/>
    <property type="match status" value="1"/>
</dbReference>
<evidence type="ECO:0000259" key="5">
    <source>
        <dbReference type="Pfam" id="PF02272"/>
    </source>
</evidence>
<comment type="caution">
    <text evidence="6">The sequence shown here is derived from an EMBL/GenBank/DDBJ whole genome shotgun (WGS) entry which is preliminary data.</text>
</comment>
<organism evidence="6 7">
    <name type="scientific">Candidatus Monoglobus merdigallinarum</name>
    <dbReference type="NCBI Taxonomy" id="2838698"/>
    <lineage>
        <taxon>Bacteria</taxon>
        <taxon>Bacillati</taxon>
        <taxon>Bacillota</taxon>
        <taxon>Clostridia</taxon>
        <taxon>Monoglobales</taxon>
        <taxon>Monoglobaceae</taxon>
        <taxon>Monoglobus</taxon>
    </lineage>
</organism>
<evidence type="ECO:0000256" key="3">
    <source>
        <dbReference type="SAM" id="Phobius"/>
    </source>
</evidence>
<dbReference type="Proteomes" id="UP000824162">
    <property type="component" value="Unassembled WGS sequence"/>
</dbReference>
<sequence length="676" mass="75765">MKDSAKNFTVSEMRIGFFSNLIGCLVIFVFSVLMIIVGRSAEYDVSVLGFIGVLVSVCLFLYGIITFKFRSRNFYRYIQSYAFCLDAVTRASVETFVNPIVVIKDDGEIIWSNEHFLSMIGRSSHYGEYIQDLFNNLSIDKYVESSENVVDDFEYGGRSYIINGRAVKSEYMQDTLVGLYFVDVTEINKIKQEFEDKQCVQCLVVIDNYDEVIKETPNSNHGALMGEIERCVNAWVAMGSGVSRRYEREKFLVMFHNKEYNDIIEKEKYKVLNEVRNINLENKIPVTLSIGTGRGGATLEENNRMANLALEMALGRGGDQVVVKSPDSYKFFGAKSREVEKSTKVKARVMAHALREAIDQASNIIIMGHKNSDMDCLGAAIGLYQAIRSRNADAYIAIKKNATNASLLLNNFVDEPKYANNIISGERALSLMDRQSLVIVVDTHRRSMVEFAEVLDNSKSIVLIDHHRRAEDFISNAILTYHEPYASSTCEMVTEILQYIQDNPKIGIKEAEALYAGIFLDTKGFTFKTGVRTFEAAAYLRRMGVDPVHVRRLFKSDLKDCIRLSKVISSAKVYRDNIAVVVCEDTGKDLQVLVAKAADELLNVAGIEASFVIAKLGHKIIISGRSLETVNVQLILERLGGGGHITIAGAQLSNQDIDIALGQLYKAIDDVLDERE</sequence>
<keyword evidence="2" id="KW-0464">Manganese</keyword>
<dbReference type="Gene3D" id="3.30.450.20">
    <property type="entry name" value="PAS domain"/>
    <property type="match status" value="1"/>
</dbReference>
<feature type="transmembrane region" description="Helical" evidence="3">
    <location>
        <begin position="21"/>
        <end position="41"/>
    </location>
</feature>
<accession>A0A9D1PQ81</accession>
<proteinExistence type="inferred from homology"/>
<evidence type="ECO:0000256" key="2">
    <source>
        <dbReference type="PIRSR" id="PIRSR026583-50"/>
    </source>
</evidence>
<dbReference type="PANTHER" id="PTHR47618">
    <property type="entry name" value="BIFUNCTIONAL OLIGORIBONUCLEASE AND PAP PHOSPHATASE NRNA"/>
    <property type="match status" value="1"/>
</dbReference>
<evidence type="ECO:0000313" key="6">
    <source>
        <dbReference type="EMBL" id="HIV85974.1"/>
    </source>
</evidence>
<dbReference type="Gene3D" id="3.90.1640.10">
    <property type="entry name" value="inorganic pyrophosphatase (n-terminal core)"/>
    <property type="match status" value="1"/>
</dbReference>
<keyword evidence="1" id="KW-1003">Cell membrane</keyword>
<feature type="binding site" evidence="2">
    <location>
        <position position="375"/>
    </location>
    <ligand>
        <name>Mn(2+)</name>
        <dbReference type="ChEBI" id="CHEBI:29035"/>
        <label>2</label>
    </ligand>
</feature>
<comment type="similarity">
    <text evidence="1">Belongs to the GdpP/PdeA phosphodiesterase family.</text>
</comment>
<feature type="binding site" evidence="2">
    <location>
        <position position="369"/>
    </location>
    <ligand>
        <name>Mn(2+)</name>
        <dbReference type="ChEBI" id="CHEBI:29035"/>
        <label>1</label>
    </ligand>
</feature>
<name>A0A9D1PQ81_9FIRM</name>
<dbReference type="GO" id="GO:0046872">
    <property type="term" value="F:metal ion binding"/>
    <property type="evidence" value="ECO:0007669"/>
    <property type="project" value="UniProtKB-KW"/>
</dbReference>
<comment type="subcellular location">
    <subcellularLocation>
        <location evidence="1">Cell membrane</location>
    </subcellularLocation>
</comment>
<dbReference type="EC" id="3.1.4.-" evidence="1"/>